<evidence type="ECO:0000256" key="7">
    <source>
        <dbReference type="ARBA" id="ARBA00023315"/>
    </source>
</evidence>
<proteinExistence type="inferred from homology"/>
<dbReference type="GO" id="GO:0009813">
    <property type="term" value="P:flavonoid biosynthetic process"/>
    <property type="evidence" value="ECO:0007669"/>
    <property type="project" value="UniProtKB-KW"/>
</dbReference>
<dbReference type="Pfam" id="PF02797">
    <property type="entry name" value="Chal_sti_synt_C"/>
    <property type="match status" value="1"/>
</dbReference>
<feature type="domain" description="Chalcone/stilbene synthase N-terminal" evidence="11">
    <location>
        <begin position="5"/>
        <end position="228"/>
    </location>
</feature>
<gene>
    <name evidence="13" type="ORF">LUZ62_057399</name>
</gene>
<evidence type="ECO:0000256" key="3">
    <source>
        <dbReference type="ARBA" id="ARBA00005531"/>
    </source>
</evidence>
<keyword evidence="10" id="KW-1133">Transmembrane helix</keyword>
<comment type="pathway">
    <text evidence="2">Secondary metabolite biosynthesis; flavonoid biosynthesis.</text>
</comment>
<feature type="transmembrane region" description="Helical" evidence="10">
    <location>
        <begin position="390"/>
        <end position="408"/>
    </location>
</feature>
<evidence type="ECO:0000259" key="11">
    <source>
        <dbReference type="Pfam" id="PF00195"/>
    </source>
</evidence>
<evidence type="ECO:0000259" key="12">
    <source>
        <dbReference type="Pfam" id="PF02797"/>
    </source>
</evidence>
<reference evidence="13" key="1">
    <citation type="submission" date="2022-08" db="EMBL/GenBank/DDBJ databases">
        <authorList>
            <person name="Marques A."/>
        </authorList>
    </citation>
    <scope>NUCLEOTIDE SEQUENCE</scope>
    <source>
        <strain evidence="13">RhyPub2mFocal</strain>
        <tissue evidence="13">Leaves</tissue>
    </source>
</reference>
<evidence type="ECO:0000256" key="1">
    <source>
        <dbReference type="ARBA" id="ARBA00002969"/>
    </source>
</evidence>
<comment type="caution">
    <text evidence="13">The sequence shown here is derived from an EMBL/GenBank/DDBJ whole genome shotgun (WGS) entry which is preliminary data.</text>
</comment>
<dbReference type="EC" id="2.3.1.74" evidence="4"/>
<keyword evidence="10" id="KW-0812">Transmembrane</keyword>
<keyword evidence="5 9" id="KW-0808">Transferase</keyword>
<dbReference type="InterPro" id="IPR018088">
    <property type="entry name" value="Chalcone/stilbene_synthase_AS"/>
</dbReference>
<keyword evidence="10" id="KW-0472">Membrane</keyword>
<dbReference type="InterPro" id="IPR011141">
    <property type="entry name" value="Polyketide_synthase_type-III"/>
</dbReference>
<dbReference type="Pfam" id="PF00195">
    <property type="entry name" value="Chal_sti_synt_N"/>
    <property type="match status" value="1"/>
</dbReference>
<dbReference type="PROSITE" id="PS00441">
    <property type="entry name" value="CHALCONE_SYNTH"/>
    <property type="match status" value="1"/>
</dbReference>
<keyword evidence="6" id="KW-0284">Flavonoid biosynthesis</keyword>
<dbReference type="Proteomes" id="UP001140206">
    <property type="component" value="Chromosome 3"/>
</dbReference>
<dbReference type="PIRSF" id="PIRSF000451">
    <property type="entry name" value="PKS_III"/>
    <property type="match status" value="1"/>
</dbReference>
<dbReference type="GO" id="GO:0030639">
    <property type="term" value="P:polyketide biosynthetic process"/>
    <property type="evidence" value="ECO:0007669"/>
    <property type="project" value="TreeGrafter"/>
</dbReference>
<accession>A0AAV8E2X9</accession>
<feature type="domain" description="Chalcone/stilbene synthase C-terminal" evidence="12">
    <location>
        <begin position="238"/>
        <end position="388"/>
    </location>
</feature>
<evidence type="ECO:0000256" key="6">
    <source>
        <dbReference type="ARBA" id="ARBA00023241"/>
    </source>
</evidence>
<sequence>MARVEEIRQAQRAQGPATVLAIGTATPTNCVNQADYPDYYFRITKSEHMTELKEKFKRMCDKSMIKKRYMHLTEEILNEHPEMCAYMAPSLDARQDIVVVEVPRLGKEAAVKAIKEWGQPKSKITHLIFCTTSGVDMPGADYQVTKMLGLRPSVNRLMMYQQGCFAGGTVLRMAKDLAENNRGARVLVICSEITAVTFRGPSDTHLDSLVGQSLFGDGAAAVIIGADPEPDIERPLFQLVSAQQTILPDSEGAIDGHLREVGLTFHLLRDVPRLISTNIEKSLVAAFNPLGISDWNSIFWIAHPGGPAILDQVAAKLELKKEKMRATKHVLSEYGNMSSACVLFILDEMRKRSAEEGKATTGEGLDWGVLFGFGPGLTVETVVLRSVPISAHYCVLACLLLILALFLISVRKCSLFYLVKSLFVFNDCLYLYYFVLKGI</sequence>
<keyword evidence="7 9" id="KW-0012">Acyltransferase</keyword>
<dbReference type="InterPro" id="IPR016039">
    <property type="entry name" value="Thiolase-like"/>
</dbReference>
<dbReference type="PANTHER" id="PTHR11877">
    <property type="entry name" value="HYDROXYMETHYLGLUTARYL-COA SYNTHASE"/>
    <property type="match status" value="1"/>
</dbReference>
<feature type="transmembrane region" description="Helical" evidence="10">
    <location>
        <begin position="415"/>
        <end position="435"/>
    </location>
</feature>
<keyword evidence="14" id="KW-1185">Reference proteome</keyword>
<dbReference type="GO" id="GO:0010208">
    <property type="term" value="P:pollen wall assembly"/>
    <property type="evidence" value="ECO:0007669"/>
    <property type="project" value="UniProtKB-ARBA"/>
</dbReference>
<name>A0AAV8E2X9_9POAL</name>
<dbReference type="GO" id="GO:0016210">
    <property type="term" value="F:naringenin-chalcone synthase activity"/>
    <property type="evidence" value="ECO:0007669"/>
    <property type="project" value="UniProtKB-EC"/>
</dbReference>
<organism evidence="13 14">
    <name type="scientific">Rhynchospora pubera</name>
    <dbReference type="NCBI Taxonomy" id="906938"/>
    <lineage>
        <taxon>Eukaryota</taxon>
        <taxon>Viridiplantae</taxon>
        <taxon>Streptophyta</taxon>
        <taxon>Embryophyta</taxon>
        <taxon>Tracheophyta</taxon>
        <taxon>Spermatophyta</taxon>
        <taxon>Magnoliopsida</taxon>
        <taxon>Liliopsida</taxon>
        <taxon>Poales</taxon>
        <taxon>Cyperaceae</taxon>
        <taxon>Cyperoideae</taxon>
        <taxon>Rhynchosporeae</taxon>
        <taxon>Rhynchospora</taxon>
    </lineage>
</organism>
<dbReference type="AlphaFoldDB" id="A0AAV8E2X9"/>
<evidence type="ECO:0000313" key="13">
    <source>
        <dbReference type="EMBL" id="KAJ4773142.1"/>
    </source>
</evidence>
<evidence type="ECO:0000256" key="10">
    <source>
        <dbReference type="SAM" id="Phobius"/>
    </source>
</evidence>
<dbReference type="SUPFAM" id="SSF53901">
    <property type="entry name" value="Thiolase-like"/>
    <property type="match status" value="2"/>
</dbReference>
<dbReference type="PANTHER" id="PTHR11877:SF14">
    <property type="entry name" value="CHALCONE SYNTHASE"/>
    <property type="match status" value="1"/>
</dbReference>
<dbReference type="FunFam" id="3.40.47.10:FF:000025">
    <property type="entry name" value="Chalcone synthase 2"/>
    <property type="match status" value="1"/>
</dbReference>
<evidence type="ECO:0000313" key="14">
    <source>
        <dbReference type="Proteomes" id="UP001140206"/>
    </source>
</evidence>
<comment type="similarity">
    <text evidence="3 9">Belongs to the thiolase-like superfamily. Chalcone/stilbene synthases family.</text>
</comment>
<comment type="function">
    <text evidence="1">The primary product of this enzyme is 4,2',4',6'-tetrahydroxychalcone (also termed naringenin-chalcone or chalcone) which can under specific conditions spontaneously isomerize into naringenin.</text>
</comment>
<dbReference type="EMBL" id="JAMFTS010000003">
    <property type="protein sequence ID" value="KAJ4773142.1"/>
    <property type="molecule type" value="Genomic_DNA"/>
</dbReference>
<evidence type="ECO:0000256" key="8">
    <source>
        <dbReference type="PIRSR" id="PIRSR000451-1"/>
    </source>
</evidence>
<feature type="active site" description="Acyl-thioester intermediate" evidence="8">
    <location>
        <position position="164"/>
    </location>
</feature>
<dbReference type="CDD" id="cd00831">
    <property type="entry name" value="CHS_like"/>
    <property type="match status" value="1"/>
</dbReference>
<dbReference type="InterPro" id="IPR012328">
    <property type="entry name" value="Chalcone/stilbene_synt_C"/>
</dbReference>
<evidence type="ECO:0000256" key="4">
    <source>
        <dbReference type="ARBA" id="ARBA00012975"/>
    </source>
</evidence>
<dbReference type="Gene3D" id="3.40.47.10">
    <property type="match status" value="2"/>
</dbReference>
<dbReference type="FunFam" id="3.40.47.10:FF:000014">
    <property type="entry name" value="Chalcone synthase 1"/>
    <property type="match status" value="1"/>
</dbReference>
<evidence type="ECO:0000256" key="2">
    <source>
        <dbReference type="ARBA" id="ARBA00004966"/>
    </source>
</evidence>
<evidence type="ECO:0000256" key="9">
    <source>
        <dbReference type="RuleBase" id="RU003633"/>
    </source>
</evidence>
<protein>
    <recommendedName>
        <fullName evidence="4">chalcone synthase</fullName>
        <ecNumber evidence="4">2.3.1.74</ecNumber>
    </recommendedName>
</protein>
<dbReference type="InterPro" id="IPR001099">
    <property type="entry name" value="Chalcone/stilbene_synt_N"/>
</dbReference>
<evidence type="ECO:0000256" key="5">
    <source>
        <dbReference type="ARBA" id="ARBA00022679"/>
    </source>
</evidence>